<gene>
    <name evidence="2" type="ORF">TRFO_11263</name>
</gene>
<keyword evidence="3" id="KW-1185">Reference proteome</keyword>
<protein>
    <submittedName>
        <fullName evidence="2">Phosphatidylinositol transfer protein</fullName>
    </submittedName>
</protein>
<dbReference type="AlphaFoldDB" id="A0A1J4J7L0"/>
<evidence type="ECO:0000313" key="3">
    <source>
        <dbReference type="Proteomes" id="UP000179807"/>
    </source>
</evidence>
<proteinExistence type="predicted"/>
<reference evidence="2" key="1">
    <citation type="submission" date="2016-10" db="EMBL/GenBank/DDBJ databases">
        <authorList>
            <person name="Benchimol M."/>
            <person name="Almeida L.G."/>
            <person name="Vasconcelos A.T."/>
            <person name="Perreira-Neves A."/>
            <person name="Rosa I.A."/>
            <person name="Tasca T."/>
            <person name="Bogo M.R."/>
            <person name="de Souza W."/>
        </authorList>
    </citation>
    <scope>NUCLEOTIDE SEQUENCE [LARGE SCALE GENOMIC DNA]</scope>
    <source>
        <strain evidence="2">K</strain>
    </source>
</reference>
<dbReference type="OrthoDB" id="18453at2759"/>
<accession>A0A1J4J7L0</accession>
<comment type="caution">
    <text evidence="2">The sequence shown here is derived from an EMBL/GenBank/DDBJ whole genome shotgun (WGS) entry which is preliminary data.</text>
</comment>
<dbReference type="EMBL" id="MLAK01001337">
    <property type="protein sequence ID" value="OHS94199.1"/>
    <property type="molecule type" value="Genomic_DNA"/>
</dbReference>
<dbReference type="InterPro" id="IPR023393">
    <property type="entry name" value="START-like_dom_sf"/>
</dbReference>
<dbReference type="Pfam" id="PF02121">
    <property type="entry name" value="IP_trans"/>
    <property type="match status" value="1"/>
</dbReference>
<dbReference type="VEuPathDB" id="TrichDB:TRFO_11263"/>
<name>A0A1J4J7L0_9EUKA</name>
<evidence type="ECO:0000313" key="2">
    <source>
        <dbReference type="EMBL" id="OHS94199.1"/>
    </source>
</evidence>
<dbReference type="GO" id="GO:0005548">
    <property type="term" value="F:phospholipid transporter activity"/>
    <property type="evidence" value="ECO:0007669"/>
    <property type="project" value="InterPro"/>
</dbReference>
<dbReference type="PANTHER" id="PTHR10658:SF11">
    <property type="entry name" value="VIBRATOR, ISOFORM B"/>
    <property type="match status" value="1"/>
</dbReference>
<dbReference type="Gene3D" id="3.30.530.20">
    <property type="match status" value="1"/>
</dbReference>
<dbReference type="PANTHER" id="PTHR10658">
    <property type="entry name" value="PHOSPHATIDYLINOSITOL TRANSFER PROTEIN"/>
    <property type="match status" value="1"/>
</dbReference>
<evidence type="ECO:0000259" key="1">
    <source>
        <dbReference type="Pfam" id="PF02121"/>
    </source>
</evidence>
<dbReference type="SUPFAM" id="SSF55961">
    <property type="entry name" value="Bet v1-like"/>
    <property type="match status" value="1"/>
</dbReference>
<dbReference type="Proteomes" id="UP000179807">
    <property type="component" value="Unassembled WGS sequence"/>
</dbReference>
<sequence>MRIIEFRIFMPFKIPWCRAAAKYSVNRRTREETKGGDGFEIVDAGNFEEDGVTGRYVHRIFHFKNQVPEAVRWTVPDTFAHIHEHNRNAFPHYVAKFEIPGMEGKLILDTETKHVEYTGEDNIPDNIMGFTPEELTKREVVYPDILNGKTSKSGQFSLHGFKYEPGGIPELKCNKKKQFYHHVPEWVKMYPEGAPLCLIIKTVKFRFKWPGVQNVVERIVTNSVFPDVYLDTHRAMVYWIDEWFNMTDEDLMDMEQQTKEKLSESHFDT</sequence>
<dbReference type="InterPro" id="IPR001666">
    <property type="entry name" value="PI_transfer"/>
</dbReference>
<organism evidence="2 3">
    <name type="scientific">Tritrichomonas foetus</name>
    <dbReference type="NCBI Taxonomy" id="1144522"/>
    <lineage>
        <taxon>Eukaryota</taxon>
        <taxon>Metamonada</taxon>
        <taxon>Parabasalia</taxon>
        <taxon>Tritrichomonadida</taxon>
        <taxon>Tritrichomonadidae</taxon>
        <taxon>Tritrichomonas</taxon>
    </lineage>
</organism>
<dbReference type="PRINTS" id="PR00391">
    <property type="entry name" value="PITRANSFER"/>
</dbReference>
<dbReference type="InterPro" id="IPR055261">
    <property type="entry name" value="PI_transfer_N"/>
</dbReference>
<dbReference type="GeneID" id="94830645"/>
<feature type="domain" description="Phosphatidylinositol transfer protein N-terminal" evidence="1">
    <location>
        <begin position="1"/>
        <end position="260"/>
    </location>
</feature>
<dbReference type="RefSeq" id="XP_068347336.1">
    <property type="nucleotide sequence ID" value="XM_068495941.1"/>
</dbReference>